<gene>
    <name evidence="2" type="ORF">HannXRQ_Chr14g0449651</name>
    <name evidence="1" type="ORF">HanXRQr2_Chr14g0650971</name>
</gene>
<dbReference type="SUPFAM" id="SSF54001">
    <property type="entry name" value="Cysteine proteinases"/>
    <property type="match status" value="1"/>
</dbReference>
<dbReference type="PANTHER" id="PTHR34835:SF90">
    <property type="entry name" value="AMINOTRANSFERASE-LIKE PLANT MOBILE DOMAIN-CONTAINING PROTEIN"/>
    <property type="match status" value="1"/>
</dbReference>
<proteinExistence type="predicted"/>
<name>A0A251SJL0_HELAN</name>
<reference evidence="1 3" key="1">
    <citation type="journal article" date="2017" name="Nature">
        <title>The sunflower genome provides insights into oil metabolism, flowering and Asterid evolution.</title>
        <authorList>
            <person name="Badouin H."/>
            <person name="Gouzy J."/>
            <person name="Grassa C.J."/>
            <person name="Murat F."/>
            <person name="Staton S.E."/>
            <person name="Cottret L."/>
            <person name="Lelandais-Briere C."/>
            <person name="Owens G.L."/>
            <person name="Carrere S."/>
            <person name="Mayjonade B."/>
            <person name="Legrand L."/>
            <person name="Gill N."/>
            <person name="Kane N.C."/>
            <person name="Bowers J.E."/>
            <person name="Hubner S."/>
            <person name="Bellec A."/>
            <person name="Berard A."/>
            <person name="Berges H."/>
            <person name="Blanchet N."/>
            <person name="Boniface M.C."/>
            <person name="Brunel D."/>
            <person name="Catrice O."/>
            <person name="Chaidir N."/>
            <person name="Claudel C."/>
            <person name="Donnadieu C."/>
            <person name="Faraut T."/>
            <person name="Fievet G."/>
            <person name="Helmstetter N."/>
            <person name="King M."/>
            <person name="Knapp S.J."/>
            <person name="Lai Z."/>
            <person name="Le Paslier M.C."/>
            <person name="Lippi Y."/>
            <person name="Lorenzon L."/>
            <person name="Mandel J.R."/>
            <person name="Marage G."/>
            <person name="Marchand G."/>
            <person name="Marquand E."/>
            <person name="Bret-Mestries E."/>
            <person name="Morien E."/>
            <person name="Nambeesan S."/>
            <person name="Nguyen T."/>
            <person name="Pegot-Espagnet P."/>
            <person name="Pouilly N."/>
            <person name="Raftis F."/>
            <person name="Sallet E."/>
            <person name="Schiex T."/>
            <person name="Thomas J."/>
            <person name="Vandecasteele C."/>
            <person name="Vares D."/>
            <person name="Vear F."/>
            <person name="Vautrin S."/>
            <person name="Crespi M."/>
            <person name="Mangin B."/>
            <person name="Burke J.M."/>
            <person name="Salse J."/>
            <person name="Munos S."/>
            <person name="Vincourt P."/>
            <person name="Rieseberg L.H."/>
            <person name="Langlade N.B."/>
        </authorList>
    </citation>
    <scope>NUCLEOTIDE SEQUENCE [LARGE SCALE GENOMIC DNA]</scope>
    <source>
        <strain evidence="3">cv. SF193</strain>
        <tissue evidence="1">Leaves</tissue>
    </source>
</reference>
<dbReference type="AlphaFoldDB" id="A0A251SJL0"/>
<reference evidence="2" key="2">
    <citation type="submission" date="2017-02" db="EMBL/GenBank/DDBJ databases">
        <title>Sunflower complete genome.</title>
        <authorList>
            <person name="Langlade N."/>
            <person name="Munos S."/>
        </authorList>
    </citation>
    <scope>NUCLEOTIDE SEQUENCE [LARGE SCALE GENOMIC DNA]</scope>
    <source>
        <tissue evidence="2">Leaves</tissue>
    </source>
</reference>
<protein>
    <submittedName>
        <fullName evidence="1">Papain-like cysteine peptidase superfamily</fullName>
    </submittedName>
</protein>
<organism evidence="2 3">
    <name type="scientific">Helianthus annuus</name>
    <name type="common">Common sunflower</name>
    <dbReference type="NCBI Taxonomy" id="4232"/>
    <lineage>
        <taxon>Eukaryota</taxon>
        <taxon>Viridiplantae</taxon>
        <taxon>Streptophyta</taxon>
        <taxon>Embryophyta</taxon>
        <taxon>Tracheophyta</taxon>
        <taxon>Spermatophyta</taxon>
        <taxon>Magnoliopsida</taxon>
        <taxon>eudicotyledons</taxon>
        <taxon>Gunneridae</taxon>
        <taxon>Pentapetalae</taxon>
        <taxon>asterids</taxon>
        <taxon>campanulids</taxon>
        <taxon>Asterales</taxon>
        <taxon>Asteraceae</taxon>
        <taxon>Asteroideae</taxon>
        <taxon>Heliantheae alliance</taxon>
        <taxon>Heliantheae</taxon>
        <taxon>Helianthus</taxon>
    </lineage>
</organism>
<reference evidence="1" key="3">
    <citation type="submission" date="2020-06" db="EMBL/GenBank/DDBJ databases">
        <title>Helianthus annuus Genome sequencing and assembly Release 2.</title>
        <authorList>
            <person name="Gouzy J."/>
            <person name="Langlade N."/>
            <person name="Munos S."/>
        </authorList>
    </citation>
    <scope>NUCLEOTIDE SEQUENCE</scope>
    <source>
        <tissue evidence="1">Leaves</tissue>
    </source>
</reference>
<dbReference type="InterPro" id="IPR038765">
    <property type="entry name" value="Papain-like_cys_pep_sf"/>
</dbReference>
<keyword evidence="3" id="KW-1185">Reference proteome</keyword>
<evidence type="ECO:0000313" key="1">
    <source>
        <dbReference type="EMBL" id="KAF5769671.1"/>
    </source>
</evidence>
<dbReference type="EMBL" id="CM007903">
    <property type="protein sequence ID" value="OTF98808.1"/>
    <property type="molecule type" value="Genomic_DNA"/>
</dbReference>
<dbReference type="InParanoid" id="A0A251SJL0"/>
<dbReference type="PANTHER" id="PTHR34835">
    <property type="entry name" value="OS07G0283600 PROTEIN-RELATED"/>
    <property type="match status" value="1"/>
</dbReference>
<accession>A0A251SJL0</accession>
<dbReference type="EMBL" id="MNCJ02000329">
    <property type="protein sequence ID" value="KAF5769671.1"/>
    <property type="molecule type" value="Genomic_DNA"/>
</dbReference>
<dbReference type="Gene3D" id="3.40.395.10">
    <property type="entry name" value="Adenoviral Proteinase, Chain A"/>
    <property type="match status" value="1"/>
</dbReference>
<evidence type="ECO:0000313" key="2">
    <source>
        <dbReference type="EMBL" id="OTF98808.1"/>
    </source>
</evidence>
<dbReference type="OrthoDB" id="1582711at2759"/>
<dbReference type="Gramene" id="mRNA:HanXRQr2_Chr14g0650971">
    <property type="protein sequence ID" value="mRNA:HanXRQr2_Chr14g0650971"/>
    <property type="gene ID" value="HanXRQr2_Chr14g0650971"/>
</dbReference>
<dbReference type="OMA" id="QFNTHED"/>
<sequence>MYEIRKSPRIGNIKSASVNVDKASKKIVDVHEAGMLGKRHHSGNLINGNRPSKGVLQKAAPASDGMVEDDDFVETVPKMLVPKHEKPKLIDRKKKGEINIGGEYPHKIRTRSSPKSLYEALQKLSTEQKDCVRHMGFGKMLSFTVDGIPGQLGHYVVDNLDTNRMCIKLERGSIDITKEAIHQLVGVPNGGVWMNNIDDKRADKAMSKLWRAHYPRDEVSPGDIAKRLETHKVADWMFRVDFLQLFSSIMINCQKNGKCKMCLLPYFTEERDISELDWCSLIYKTIAECKDDWVRDDRKSYFAGPLTILTLLYVDCTNCSGLPLERRKIALADWDMNKLKQRQHAEIQCGGFGRGETRKIFVECGAGTAQVSEAKSEGQVTEEHYIRMNQLGCRSAQVLGYVSKLNDLMSAMSRYKMEFEMVIKEALGSNPQNSDIINISSKYDDLFSVRPDGNKSNEVRNESISKGKELMGVDEEPLSQFWTDPTSFDNICKTVDSLVQKHLNSGNGFFDGTCEPSFSLGLTQGDVMCDADFITPTRGQHQSVESEDDDHIPLSVVMARLSKDAAKREKSKRITRVSNLLRSPYKNRVVDINNPEHKEEEKVWEYLWRISGEQGEVIFSTRDGRVGVRGLFESLQPNAVVENNVIDCWSIVLNHEEGARSPDSEYRLFIGCSVLLSELGVGFSRIEDNRAVAKIKRSIFLTVNGDKSLMNLATYDLVFFPIQLAMHYFLVCFDLKNPTIFVVDSIDMKTKKRLKKAERELDEKHVQDMNEKVLKVRHHFANYLQSVGHVKTSVIRAQTPKWVKLRWATYGNYVESGIYMMRHMETYMVKRERNFECGFALGGAKQKQQLLSLKKKYAAKILLSDANILRGDIAKVIEEQGTVK</sequence>
<dbReference type="Proteomes" id="UP000215914">
    <property type="component" value="Chromosome 14"/>
</dbReference>
<evidence type="ECO:0000313" key="3">
    <source>
        <dbReference type="Proteomes" id="UP000215914"/>
    </source>
</evidence>